<accession>A0ACC1R2S6</accession>
<keyword evidence="2" id="KW-1185">Reference proteome</keyword>
<evidence type="ECO:0000313" key="2">
    <source>
        <dbReference type="Proteomes" id="UP001148737"/>
    </source>
</evidence>
<gene>
    <name evidence="1" type="ORF">NLG97_g2397</name>
</gene>
<reference evidence="1" key="1">
    <citation type="submission" date="2022-07" db="EMBL/GenBank/DDBJ databases">
        <title>Genome Sequence of Lecanicillium saksenae.</title>
        <authorList>
            <person name="Buettner E."/>
        </authorList>
    </citation>
    <scope>NUCLEOTIDE SEQUENCE</scope>
    <source>
        <strain evidence="1">VT-O1</strain>
    </source>
</reference>
<protein>
    <submittedName>
        <fullName evidence="1">Uncharacterized protein</fullName>
    </submittedName>
</protein>
<sequence>MSSSGDGLFGPQLPGHFDFTLLFENVMFAIVPGGLVVLAVPFYLKLALRAKRAVRSGLLLWVKLAIGLAMLAIHITSLVLWQRAALFRVDFTLSAAIMSLVSSACILGILYIGHVYSLQPSGFLSVFLSITAIFDVAMMRSYFLREGLNTLGVLQVTVAALKFVLAAFEEVPKRSLFRSKYQRDTASRETVSGFWNRAVFAWINPLMLFGFRSDINIEDLPNTDNDFGAEMLYDHFLPNWTNADNKSKFVLAKALTATIYWKALQVIPPRLAFVSLMFSQPFLLYRVVDAVHVNASEAISDSLIGATALVFTGVAITRALYEHLSYRLLMCVRGVLIAAIYDKMHRLPTEELAKSAAVTLMSTDVSGIEGMFSLLYDIMASLVQLSLGLWSIWLYVGPACFLMLIPGICSFIGSRYLGRAMTKARGVWNKEIEGRVAATSNVLAQIKSIKSMGLSKVMLHHLQQKRVVEIEKSMQDRRLRVYYWALAALSFTLPPISVLAGAIFWTRVSNPLSVAEVFAVITMIYIAADPFMTLLTSYMQWSGGVASFQRIHAFLCLEEAKDARSEVKQPTSTAVSNTSEKYSEVQEAVSGPTPYAVQFDRVTVNSAVMGPILKEVTLVIPRGALAMVRGTINSGKSTFLRCITGEAQIDSGGVVVGTKSIAYCDQEPWILNRTLRENIIGMLEFVEAWYREVLACCGLDVDILAFTNGDLVLAGTGGCNLSGGQKQRVSLARAIYAQTEIMVVDDVLSSLDPDTARFVFSKLFGKEGLVRRWNCTVIITTNQLELLDDADVILQMHKGGLVEQQNRDLSNDALNSVSAHVRAGEKADSNRLEGENLSDVGESAGDASPKTSGAQTVIEPPSVKPPVTNAELENAREMRKTGDWSLYSYFFGPAGKIVIFWIAWIAVAATVEQMPTIFIKIWYSKDATNRYFFIVYCGLAAINVLLNSLSGVIFFFYLLPKSSAELHRRLAESALFATLRYLSQTDTGSLLCRFSQDMFATSQSIPVMLAHFVYMFFTVLVEIGIIAAGSPYTAPVVILLVVALYLIQLFYLRTSRQLRLLELEATEPLYTQFSETTAGMRHIRSYGWQPQFLAELYTKLNISQRPYYLLLCCQRWLHTVLDFTACAAAVLLVLASVKLKSTTSSSTVGLAMINVIGFNGTTSAMIRSWASLETGLGAVSRIRSFATNTPREKDELSGPDLAQDWPVHGRMEFNCVNASYEADDGTSQTALDNVTLTIQPGDKVGISGRTGSGKSSMMMTILRMTEFTGTISIDGQNTKSVPRELLRSRITTLTQEGLELKGSLRFNLYPFAGTCPEEDLITTTLQALGLLDHVNRHGGLDTSISDLCFSVSQKQLVFLCRGILHHKTMRTKFIIMDEATSAIDSDTDTALQELLDESFTGCTVLQIAHREHAFRDTNVRIRLDTGRVSSFQRRDNDGQWH</sequence>
<dbReference type="Proteomes" id="UP001148737">
    <property type="component" value="Unassembled WGS sequence"/>
</dbReference>
<dbReference type="EMBL" id="JANAKD010000160">
    <property type="protein sequence ID" value="KAJ3496793.1"/>
    <property type="molecule type" value="Genomic_DNA"/>
</dbReference>
<comment type="caution">
    <text evidence="1">The sequence shown here is derived from an EMBL/GenBank/DDBJ whole genome shotgun (WGS) entry which is preliminary data.</text>
</comment>
<organism evidence="1 2">
    <name type="scientific">Lecanicillium saksenae</name>
    <dbReference type="NCBI Taxonomy" id="468837"/>
    <lineage>
        <taxon>Eukaryota</taxon>
        <taxon>Fungi</taxon>
        <taxon>Dikarya</taxon>
        <taxon>Ascomycota</taxon>
        <taxon>Pezizomycotina</taxon>
        <taxon>Sordariomycetes</taxon>
        <taxon>Hypocreomycetidae</taxon>
        <taxon>Hypocreales</taxon>
        <taxon>Cordycipitaceae</taxon>
        <taxon>Lecanicillium</taxon>
    </lineage>
</organism>
<name>A0ACC1R2S6_9HYPO</name>
<proteinExistence type="predicted"/>
<evidence type="ECO:0000313" key="1">
    <source>
        <dbReference type="EMBL" id="KAJ3496793.1"/>
    </source>
</evidence>